<proteinExistence type="predicted"/>
<dbReference type="InterPro" id="IPR054636">
    <property type="entry name" value="CydP"/>
</dbReference>
<keyword evidence="1" id="KW-1133">Transmembrane helix</keyword>
<dbReference type="RefSeq" id="WP_418744627.1">
    <property type="nucleotide sequence ID" value="NZ_AP022345.1"/>
</dbReference>
<dbReference type="NCBIfam" id="NF045611">
    <property type="entry name" value="small_CydP"/>
    <property type="match status" value="1"/>
</dbReference>
<sequence>MNKASTNQDIKLRNELILLVIAKLALLSMIWWVFFSEQRVTVDPAVVGSQVVAGSQPIQSGDKE</sequence>
<keyword evidence="1" id="KW-0472">Membrane</keyword>
<reference evidence="3" key="1">
    <citation type="submission" date="2020-01" db="EMBL/GenBank/DDBJ databases">
        <title>Phosphoaccumulans saitamaens gen. nov., sp. nov., a polyphosphate accumulating bacterium isolated from surface river water.</title>
        <authorList>
            <person name="Watanabe K."/>
            <person name="Suda W."/>
        </authorList>
    </citation>
    <scope>NUCLEOTIDE SEQUENCE [LARGE SCALE GENOMIC DNA]</scope>
    <source>
        <strain evidence="3">ICHIAU1</strain>
    </source>
</reference>
<keyword evidence="3" id="KW-1185">Reference proteome</keyword>
<dbReference type="Proteomes" id="UP000463961">
    <property type="component" value="Chromosome"/>
</dbReference>
<protein>
    <submittedName>
        <fullName evidence="2">Uncharacterized protein</fullName>
    </submittedName>
</protein>
<feature type="transmembrane region" description="Helical" evidence="1">
    <location>
        <begin position="16"/>
        <end position="34"/>
    </location>
</feature>
<dbReference type="EMBL" id="AP022345">
    <property type="protein sequence ID" value="BBU69794.1"/>
    <property type="molecule type" value="Genomic_DNA"/>
</dbReference>
<gene>
    <name evidence="2" type="ORF">ICHIAU1_20770</name>
</gene>
<organism evidence="2 3">
    <name type="scientific">Fluviibacter phosphoraccumulans</name>
    <dbReference type="NCBI Taxonomy" id="1751046"/>
    <lineage>
        <taxon>Bacteria</taxon>
        <taxon>Pseudomonadati</taxon>
        <taxon>Pseudomonadota</taxon>
        <taxon>Betaproteobacteria</taxon>
        <taxon>Rhodocyclales</taxon>
        <taxon>Fluviibacteraceae</taxon>
        <taxon>Fluviibacter</taxon>
    </lineage>
</organism>
<evidence type="ECO:0000313" key="2">
    <source>
        <dbReference type="EMBL" id="BBU69794.1"/>
    </source>
</evidence>
<accession>A0A7R6R5Z3</accession>
<evidence type="ECO:0000256" key="1">
    <source>
        <dbReference type="SAM" id="Phobius"/>
    </source>
</evidence>
<evidence type="ECO:0000313" key="3">
    <source>
        <dbReference type="Proteomes" id="UP000463961"/>
    </source>
</evidence>
<name>A0A7R6R5Z3_9RHOO</name>
<keyword evidence="1" id="KW-0812">Transmembrane</keyword>
<dbReference type="AlphaFoldDB" id="A0A7R6R5Z3"/>